<feature type="compositionally biased region" description="Polar residues" evidence="14">
    <location>
        <begin position="772"/>
        <end position="784"/>
    </location>
</feature>
<dbReference type="CDD" id="cd00086">
    <property type="entry name" value="homeodomain"/>
    <property type="match status" value="1"/>
</dbReference>
<feature type="compositionally biased region" description="Basic and acidic residues" evidence="14">
    <location>
        <begin position="614"/>
        <end position="633"/>
    </location>
</feature>
<dbReference type="PROSITE" id="PS01359">
    <property type="entry name" value="ZF_PHD_1"/>
    <property type="match status" value="1"/>
</dbReference>
<dbReference type="InterPro" id="IPR001356">
    <property type="entry name" value="HD"/>
</dbReference>
<feature type="compositionally biased region" description="Low complexity" evidence="14">
    <location>
        <begin position="930"/>
        <end position="945"/>
    </location>
</feature>
<feature type="compositionally biased region" description="Polar residues" evidence="14">
    <location>
        <begin position="807"/>
        <end position="817"/>
    </location>
</feature>
<feature type="domain" description="Homeobox" evidence="16">
    <location>
        <begin position="649"/>
        <end position="709"/>
    </location>
</feature>
<keyword evidence="8 11" id="KW-0371">Homeobox</keyword>
<feature type="region of interest" description="Disordered" evidence="14">
    <location>
        <begin position="710"/>
        <end position="1035"/>
    </location>
</feature>
<dbReference type="SUPFAM" id="SSF57903">
    <property type="entry name" value="FYVE/PHD zinc finger"/>
    <property type="match status" value="1"/>
</dbReference>
<keyword evidence="6" id="KW-0805">Transcription regulation</keyword>
<dbReference type="PROSITE" id="PS50071">
    <property type="entry name" value="HOMEOBOX_2"/>
    <property type="match status" value="1"/>
</dbReference>
<dbReference type="InterPro" id="IPR011011">
    <property type="entry name" value="Znf_FYVE_PHD"/>
</dbReference>
<feature type="compositionally biased region" description="Polar residues" evidence="14">
    <location>
        <begin position="724"/>
        <end position="758"/>
    </location>
</feature>
<keyword evidence="9" id="KW-0804">Transcription</keyword>
<feature type="compositionally biased region" description="Low complexity" evidence="14">
    <location>
        <begin position="644"/>
        <end position="654"/>
    </location>
</feature>
<dbReference type="GO" id="GO:0003682">
    <property type="term" value="F:chromatin binding"/>
    <property type="evidence" value="ECO:0007669"/>
    <property type="project" value="TreeGrafter"/>
</dbReference>
<dbReference type="Gene3D" id="1.10.10.60">
    <property type="entry name" value="Homeodomain-like"/>
    <property type="match status" value="1"/>
</dbReference>
<dbReference type="GO" id="GO:0005634">
    <property type="term" value="C:nucleus"/>
    <property type="evidence" value="ECO:0007669"/>
    <property type="project" value="UniProtKB-SubCell"/>
</dbReference>
<feature type="compositionally biased region" description="Low complexity" evidence="14">
    <location>
        <begin position="759"/>
        <end position="771"/>
    </location>
</feature>
<keyword evidence="7 11" id="KW-0238">DNA-binding</keyword>
<dbReference type="GO" id="GO:0010557">
    <property type="term" value="P:positive regulation of macromolecule biosynthetic process"/>
    <property type="evidence" value="ECO:0007669"/>
    <property type="project" value="UniProtKB-ARBA"/>
</dbReference>
<evidence type="ECO:0000256" key="4">
    <source>
        <dbReference type="ARBA" id="ARBA00022771"/>
    </source>
</evidence>
<feature type="compositionally biased region" description="Low complexity" evidence="14">
    <location>
        <begin position="953"/>
        <end position="969"/>
    </location>
</feature>
<feature type="compositionally biased region" description="Polar residues" evidence="14">
    <location>
        <begin position="491"/>
        <end position="500"/>
    </location>
</feature>
<feature type="region of interest" description="Disordered" evidence="14">
    <location>
        <begin position="379"/>
        <end position="398"/>
    </location>
</feature>
<evidence type="ECO:0000256" key="8">
    <source>
        <dbReference type="ARBA" id="ARBA00023155"/>
    </source>
</evidence>
<name>A0A7N0UE90_KALFE</name>
<evidence type="ECO:0000256" key="11">
    <source>
        <dbReference type="PROSITE-ProRule" id="PRU00108"/>
    </source>
</evidence>
<evidence type="ECO:0000259" key="15">
    <source>
        <dbReference type="PROSITE" id="PS50016"/>
    </source>
</evidence>
<dbReference type="PANTHER" id="PTHR12628">
    <property type="entry name" value="POLYCOMB-LIKE TRANSCRIPTION FACTOR"/>
    <property type="match status" value="1"/>
</dbReference>
<keyword evidence="10 11" id="KW-0539">Nucleus</keyword>
<evidence type="ECO:0000256" key="9">
    <source>
        <dbReference type="ARBA" id="ARBA00023163"/>
    </source>
</evidence>
<evidence type="ECO:0000256" key="5">
    <source>
        <dbReference type="ARBA" id="ARBA00022833"/>
    </source>
</evidence>
<dbReference type="InterPro" id="IPR001965">
    <property type="entry name" value="Znf_PHD"/>
</dbReference>
<proteinExistence type="inferred from homology"/>
<dbReference type="GO" id="GO:0045814">
    <property type="term" value="P:negative regulation of gene expression, epigenetic"/>
    <property type="evidence" value="ECO:0007669"/>
    <property type="project" value="TreeGrafter"/>
</dbReference>
<dbReference type="GO" id="GO:0043565">
    <property type="term" value="F:sequence-specific DNA binding"/>
    <property type="evidence" value="ECO:0007669"/>
    <property type="project" value="UniProtKB-ARBA"/>
</dbReference>
<evidence type="ECO:0000256" key="7">
    <source>
        <dbReference type="ARBA" id="ARBA00023125"/>
    </source>
</evidence>
<dbReference type="OMA" id="TPLMNEI"/>
<dbReference type="GO" id="GO:0006355">
    <property type="term" value="P:regulation of DNA-templated transcription"/>
    <property type="evidence" value="ECO:0007669"/>
    <property type="project" value="UniProtKB-ARBA"/>
</dbReference>
<keyword evidence="18" id="KW-1185">Reference proteome</keyword>
<evidence type="ECO:0000256" key="13">
    <source>
        <dbReference type="RuleBase" id="RU000682"/>
    </source>
</evidence>
<feature type="compositionally biased region" description="Acidic residues" evidence="14">
    <location>
        <begin position="449"/>
        <end position="466"/>
    </location>
</feature>
<feature type="compositionally biased region" description="Basic and acidic residues" evidence="14">
    <location>
        <begin position="517"/>
        <end position="531"/>
    </location>
</feature>
<keyword evidence="5" id="KW-0862">Zinc</keyword>
<dbReference type="InterPro" id="IPR019786">
    <property type="entry name" value="Zinc_finger_PHD-type_CS"/>
</dbReference>
<feature type="compositionally biased region" description="Polar residues" evidence="14">
    <location>
        <begin position="60"/>
        <end position="71"/>
    </location>
</feature>
<dbReference type="PANTHER" id="PTHR12628:SF13">
    <property type="entry name" value="HOMEOBOX PROTEIN HAT3.1"/>
    <property type="match status" value="1"/>
</dbReference>
<keyword evidence="3" id="KW-0479">Metal-binding</keyword>
<dbReference type="Gramene" id="Kaladp0062s0162.1.v1.1">
    <property type="protein sequence ID" value="Kaladp0062s0162.1.v1.1"/>
    <property type="gene ID" value="Kaladp0062s0162.v1.1"/>
</dbReference>
<evidence type="ECO:0000256" key="12">
    <source>
        <dbReference type="PROSITE-ProRule" id="PRU00146"/>
    </source>
</evidence>
<dbReference type="InterPro" id="IPR013083">
    <property type="entry name" value="Znf_RING/FYVE/PHD"/>
</dbReference>
<dbReference type="EnsemblPlants" id="Kaladp0062s0162.1.v1.1">
    <property type="protein sequence ID" value="Kaladp0062s0162.1.v1.1"/>
    <property type="gene ID" value="Kaladp0062s0162.v1.1"/>
</dbReference>
<feature type="region of interest" description="Disordered" evidence="14">
    <location>
        <begin position="119"/>
        <end position="179"/>
    </location>
</feature>
<feature type="compositionally biased region" description="Basic residues" evidence="14">
    <location>
        <begin position="119"/>
        <end position="134"/>
    </location>
</feature>
<dbReference type="Pfam" id="PF00046">
    <property type="entry name" value="Homeodomain"/>
    <property type="match status" value="1"/>
</dbReference>
<dbReference type="InterPro" id="IPR009057">
    <property type="entry name" value="Homeodomain-like_sf"/>
</dbReference>
<dbReference type="SUPFAM" id="SSF46689">
    <property type="entry name" value="Homeodomain-like"/>
    <property type="match status" value="1"/>
</dbReference>
<feature type="compositionally biased region" description="Polar residues" evidence="14">
    <location>
        <begin position="1001"/>
        <end position="1010"/>
    </location>
</feature>
<evidence type="ECO:0000313" key="18">
    <source>
        <dbReference type="Proteomes" id="UP000594263"/>
    </source>
</evidence>
<evidence type="ECO:0000256" key="14">
    <source>
        <dbReference type="SAM" id="MobiDB-lite"/>
    </source>
</evidence>
<evidence type="ECO:0000256" key="1">
    <source>
        <dbReference type="ARBA" id="ARBA00004123"/>
    </source>
</evidence>
<evidence type="ECO:0000256" key="10">
    <source>
        <dbReference type="ARBA" id="ARBA00023242"/>
    </source>
</evidence>
<evidence type="ECO:0000313" key="17">
    <source>
        <dbReference type="EnsemblPlants" id="Kaladp0062s0162.1.v1.1"/>
    </source>
</evidence>
<dbReference type="SMART" id="SM00389">
    <property type="entry name" value="HOX"/>
    <property type="match status" value="1"/>
</dbReference>
<dbReference type="Proteomes" id="UP000594263">
    <property type="component" value="Unplaced"/>
</dbReference>
<evidence type="ECO:0000256" key="3">
    <source>
        <dbReference type="ARBA" id="ARBA00022723"/>
    </source>
</evidence>
<feature type="region of interest" description="Disordered" evidence="14">
    <location>
        <begin position="404"/>
        <end position="665"/>
    </location>
</feature>
<dbReference type="SMART" id="SM00249">
    <property type="entry name" value="PHD"/>
    <property type="match status" value="1"/>
</dbReference>
<comment type="subcellular location">
    <subcellularLocation>
        <location evidence="1 11 13">Nucleus</location>
    </subcellularLocation>
</comment>
<reference evidence="17" key="1">
    <citation type="submission" date="2021-01" db="UniProtKB">
        <authorList>
            <consortium name="EnsemblPlants"/>
        </authorList>
    </citation>
    <scope>IDENTIFICATION</scope>
</reference>
<organism evidence="17 18">
    <name type="scientific">Kalanchoe fedtschenkoi</name>
    <name type="common">Lavender scallops</name>
    <name type="synonym">South American air plant</name>
    <dbReference type="NCBI Taxonomy" id="63787"/>
    <lineage>
        <taxon>Eukaryota</taxon>
        <taxon>Viridiplantae</taxon>
        <taxon>Streptophyta</taxon>
        <taxon>Embryophyta</taxon>
        <taxon>Tracheophyta</taxon>
        <taxon>Spermatophyta</taxon>
        <taxon>Magnoliopsida</taxon>
        <taxon>eudicotyledons</taxon>
        <taxon>Gunneridae</taxon>
        <taxon>Pentapetalae</taxon>
        <taxon>Saxifragales</taxon>
        <taxon>Crassulaceae</taxon>
        <taxon>Kalanchoe</taxon>
    </lineage>
</organism>
<feature type="compositionally biased region" description="Basic and acidic residues" evidence="14">
    <location>
        <begin position="1"/>
        <end position="14"/>
    </location>
</feature>
<keyword evidence="4 12" id="KW-0863">Zinc-finger</keyword>
<dbReference type="InterPro" id="IPR019787">
    <property type="entry name" value="Znf_PHD-finger"/>
</dbReference>
<feature type="DNA-binding region" description="Homeobox" evidence="11">
    <location>
        <begin position="651"/>
        <end position="710"/>
    </location>
</feature>
<sequence>MGKSEDTSQAKPDEPMQENGFLNDEVEGTSSKVAPNLVGRSDTSDADATGQPTEDHNKSSKSNGEGLSSLSPDEIKQIVANFLGTVSADNSIKGLDGEVPADHSINDYGFSKYKSRFSSGKKKKTSAKLSRKKITGSDSQRNRTLRSRGRSEVYVQNTDAENAHSTPLASCSTERRRKKKKILRENSDDVFTKIRKQVRYILNKVRYEQNLIDAYGGEGWKGLSLDKLKPERELQRASSEIIRCKLRLRDLFQRLDALCDEGSYPRSMFDSEGLLDTEDIYCTICGSKDLSADNDIVLCDGECNRAFHQLCLKPPLLTEDIPPDDQGWLCPGCDCKFDCTELLNDSLGTDLSMKHNWTCVFPEAAAAAAAAGANLQDEILGLPSDDSGDNDFDPDHTDVDEKVEEYKSEEGGESGGEGSTSDESDFTSASEDLGDFVNEGQLNGNPLDNSDEEEDDDYDPDAPDPDEQIKEESSSSDFTSDSEDFVPEVDNVTSKTNGSSELAMLETEQESPAPGSKKRDIERLDYKKLYDETYGNASSDSSDDEEWTEVGPSRKRKTKDQRVDSTLPSKNVEAAADKSDDEEEWADVGSSRKRKNKNRRVDSALSSKNIEASLDDKQSADEERKLQEAEHSTQKRSRKKLKSSAENGSASKSSRNMLGEAATQKLAEAFQKNQYPERAVKENLANELGIPYPKVDKWFGNARWSFNHPLHTRTVSKSDIAKKSPSQATPGSKADITNNSSNSHPSQNLSDANATANDSPVKPSSPLKPSSTRALANKSPSQVISGRKAVINNNSSNSHPSQNLSNGKTTGNVSPVKTSAPLKPSSTQAVGKRGQSQNLPSPKSHAAGTTSQVDASKSPPPQSSKRLSGRHQETVTSYFSKAEANKPSTINTEGSADAVGSSKLKATNPTPNSKQRGKKAVPSSEKEPKAPCAPAPNKATTPAANLKQRGEKSVSSSEKVPAAPSAPAPIVLAQKSPSLAAASRQNKSPTPKSRKTATKLLPSNQKSAIASSMPAASTKAGGATEKRKVQTRSKK</sequence>
<feature type="domain" description="PHD-type" evidence="15">
    <location>
        <begin position="279"/>
        <end position="336"/>
    </location>
</feature>
<feature type="compositionally biased region" description="Low complexity" evidence="14">
    <location>
        <begin position="792"/>
        <end position="806"/>
    </location>
</feature>
<dbReference type="Pfam" id="PF00628">
    <property type="entry name" value="PHD"/>
    <property type="match status" value="1"/>
</dbReference>
<evidence type="ECO:0000259" key="16">
    <source>
        <dbReference type="PROSITE" id="PS50071"/>
    </source>
</evidence>
<feature type="region of interest" description="Disordered" evidence="14">
    <location>
        <begin position="1"/>
        <end position="71"/>
    </location>
</feature>
<dbReference type="GO" id="GO:0008270">
    <property type="term" value="F:zinc ion binding"/>
    <property type="evidence" value="ECO:0007669"/>
    <property type="project" value="UniProtKB-KW"/>
</dbReference>
<feature type="compositionally biased region" description="Polar residues" evidence="14">
    <location>
        <begin position="824"/>
        <end position="855"/>
    </location>
</feature>
<dbReference type="CDD" id="cd15504">
    <property type="entry name" value="PHD_PRHA_like"/>
    <property type="match status" value="1"/>
</dbReference>
<dbReference type="FunFam" id="3.30.40.10:FF:000270">
    <property type="entry name" value="pathogenesis-related homeodomain protein-like"/>
    <property type="match status" value="1"/>
</dbReference>
<evidence type="ECO:0000256" key="2">
    <source>
        <dbReference type="ARBA" id="ARBA00007427"/>
    </source>
</evidence>
<dbReference type="InterPro" id="IPR045876">
    <property type="entry name" value="PRHA-like_PHD-finger"/>
</dbReference>
<comment type="similarity">
    <text evidence="2">Belongs to the PHD-associated homeobox family.</text>
</comment>
<evidence type="ECO:0000256" key="6">
    <source>
        <dbReference type="ARBA" id="ARBA00023015"/>
    </source>
</evidence>
<dbReference type="Gene3D" id="3.30.40.10">
    <property type="entry name" value="Zinc/RING finger domain, C3HC4 (zinc finger)"/>
    <property type="match status" value="1"/>
</dbReference>
<protein>
    <submittedName>
        <fullName evidence="17">Uncharacterized protein</fullName>
    </submittedName>
</protein>
<accession>A0A7N0UE90</accession>
<dbReference type="AlphaFoldDB" id="A0A7N0UE90"/>
<feature type="compositionally biased region" description="Polar residues" evidence="14">
    <location>
        <begin position="904"/>
        <end position="914"/>
    </location>
</feature>
<feature type="compositionally biased region" description="Polar residues" evidence="14">
    <location>
        <begin position="154"/>
        <end position="172"/>
    </location>
</feature>
<dbReference type="PROSITE" id="PS50016">
    <property type="entry name" value="ZF_PHD_2"/>
    <property type="match status" value="1"/>
</dbReference>